<keyword evidence="3" id="KW-0804">Transcription</keyword>
<evidence type="ECO:0000259" key="4">
    <source>
        <dbReference type="Pfam" id="PF12802"/>
    </source>
</evidence>
<dbReference type="InterPro" id="IPR036388">
    <property type="entry name" value="WH-like_DNA-bd_sf"/>
</dbReference>
<evidence type="ECO:0000313" key="5">
    <source>
        <dbReference type="EMBL" id="BDZ44478.1"/>
    </source>
</evidence>
<evidence type="ECO:0000256" key="1">
    <source>
        <dbReference type="ARBA" id="ARBA00023015"/>
    </source>
</evidence>
<dbReference type="InterPro" id="IPR036390">
    <property type="entry name" value="WH_DNA-bd_sf"/>
</dbReference>
<dbReference type="EMBL" id="AP027731">
    <property type="protein sequence ID" value="BDZ44478.1"/>
    <property type="molecule type" value="Genomic_DNA"/>
</dbReference>
<feature type="domain" description="HTH marR-type" evidence="4">
    <location>
        <begin position="22"/>
        <end position="81"/>
    </location>
</feature>
<name>A0ABN6XK26_9MICO</name>
<dbReference type="SUPFAM" id="SSF46785">
    <property type="entry name" value="Winged helix' DNA-binding domain"/>
    <property type="match status" value="1"/>
</dbReference>
<accession>A0ABN6XK26</accession>
<dbReference type="Pfam" id="PF12802">
    <property type="entry name" value="MarR_2"/>
    <property type="match status" value="1"/>
</dbReference>
<evidence type="ECO:0000256" key="2">
    <source>
        <dbReference type="ARBA" id="ARBA00023125"/>
    </source>
</evidence>
<evidence type="ECO:0000256" key="3">
    <source>
        <dbReference type="ARBA" id="ARBA00023163"/>
    </source>
</evidence>
<sequence>MTWDAGRQEFVAAASTELAAQGFPAMPARVLMALTASDEARLTAEELQSILGISAAAVSGAMRYLILLGFVRQTTVPGSRRHLYLLPDTSPWYTATLARSSIYEHTTAILDRGAELIPEDSPARARVAEMAGFFRFLQRRMPLLLDEWIAERDGLAGG</sequence>
<keyword evidence="2" id="KW-0238">DNA-binding</keyword>
<dbReference type="InterPro" id="IPR000835">
    <property type="entry name" value="HTH_MarR-typ"/>
</dbReference>
<proteinExistence type="predicted"/>
<dbReference type="PANTHER" id="PTHR38465">
    <property type="entry name" value="HTH-TYPE TRANSCRIPTIONAL REGULATOR MJ1563-RELATED"/>
    <property type="match status" value="1"/>
</dbReference>
<dbReference type="RefSeq" id="WP_286277941.1">
    <property type="nucleotide sequence ID" value="NZ_AP027731.1"/>
</dbReference>
<dbReference type="InterPro" id="IPR052362">
    <property type="entry name" value="HTH-GbsR_regulator"/>
</dbReference>
<protein>
    <recommendedName>
        <fullName evidence="4">HTH marR-type domain-containing protein</fullName>
    </recommendedName>
</protein>
<keyword evidence="1" id="KW-0805">Transcription regulation</keyword>
<dbReference type="Gene3D" id="1.10.10.10">
    <property type="entry name" value="Winged helix-like DNA-binding domain superfamily/Winged helix DNA-binding domain"/>
    <property type="match status" value="1"/>
</dbReference>
<evidence type="ECO:0000313" key="6">
    <source>
        <dbReference type="Proteomes" id="UP001321498"/>
    </source>
</evidence>
<keyword evidence="6" id="KW-1185">Reference proteome</keyword>
<reference evidence="6" key="1">
    <citation type="journal article" date="2019" name="Int. J. Syst. Evol. Microbiol.">
        <title>The Global Catalogue of Microorganisms (GCM) 10K type strain sequencing project: providing services to taxonomists for standard genome sequencing and annotation.</title>
        <authorList>
            <consortium name="The Broad Institute Genomics Platform"/>
            <consortium name="The Broad Institute Genome Sequencing Center for Infectious Disease"/>
            <person name="Wu L."/>
            <person name="Ma J."/>
        </authorList>
    </citation>
    <scope>NUCLEOTIDE SEQUENCE [LARGE SCALE GENOMIC DNA]</scope>
    <source>
        <strain evidence="6">NBRC 108725</strain>
    </source>
</reference>
<dbReference type="Proteomes" id="UP001321498">
    <property type="component" value="Chromosome"/>
</dbReference>
<organism evidence="5 6">
    <name type="scientific">Naasia aerilata</name>
    <dbReference type="NCBI Taxonomy" id="1162966"/>
    <lineage>
        <taxon>Bacteria</taxon>
        <taxon>Bacillati</taxon>
        <taxon>Actinomycetota</taxon>
        <taxon>Actinomycetes</taxon>
        <taxon>Micrococcales</taxon>
        <taxon>Microbacteriaceae</taxon>
        <taxon>Naasia</taxon>
    </lineage>
</organism>
<dbReference type="PANTHER" id="PTHR38465:SF2">
    <property type="entry name" value="HTH-TYPE TRANSCRIPTIONAL REGULATOR MMPR5"/>
    <property type="match status" value="1"/>
</dbReference>
<gene>
    <name evidence="5" type="ORF">GCM10025866_03870</name>
</gene>